<evidence type="ECO:0000313" key="1">
    <source>
        <dbReference type="EMBL" id="RDX99086.1"/>
    </source>
</evidence>
<dbReference type="AlphaFoldDB" id="A0A371H8P6"/>
<name>A0A371H8P6_MUCPR</name>
<evidence type="ECO:0000313" key="2">
    <source>
        <dbReference type="Proteomes" id="UP000257109"/>
    </source>
</evidence>
<comment type="caution">
    <text evidence="1">The sequence shown here is derived from an EMBL/GenBank/DDBJ whole genome shotgun (WGS) entry which is preliminary data.</text>
</comment>
<organism evidence="1 2">
    <name type="scientific">Mucuna pruriens</name>
    <name type="common">Velvet bean</name>
    <name type="synonym">Dolichos pruriens</name>
    <dbReference type="NCBI Taxonomy" id="157652"/>
    <lineage>
        <taxon>Eukaryota</taxon>
        <taxon>Viridiplantae</taxon>
        <taxon>Streptophyta</taxon>
        <taxon>Embryophyta</taxon>
        <taxon>Tracheophyta</taxon>
        <taxon>Spermatophyta</taxon>
        <taxon>Magnoliopsida</taxon>
        <taxon>eudicotyledons</taxon>
        <taxon>Gunneridae</taxon>
        <taxon>Pentapetalae</taxon>
        <taxon>rosids</taxon>
        <taxon>fabids</taxon>
        <taxon>Fabales</taxon>
        <taxon>Fabaceae</taxon>
        <taxon>Papilionoideae</taxon>
        <taxon>50 kb inversion clade</taxon>
        <taxon>NPAAA clade</taxon>
        <taxon>indigoferoid/millettioid clade</taxon>
        <taxon>Phaseoleae</taxon>
        <taxon>Mucuna</taxon>
    </lineage>
</organism>
<proteinExistence type="predicted"/>
<dbReference type="EMBL" id="QJKJ01003309">
    <property type="protein sequence ID" value="RDX99086.1"/>
    <property type="molecule type" value="Genomic_DNA"/>
</dbReference>
<sequence>MKKHICKWKGRVSNMLSEKTKARREKCSKKVHFRNEKFPTLRKSKLLRPGHRPFPMLHKINDNAYVLNMPPRI</sequence>
<dbReference type="Proteomes" id="UP000257109">
    <property type="component" value="Unassembled WGS sequence"/>
</dbReference>
<feature type="non-terminal residue" evidence="1">
    <location>
        <position position="1"/>
    </location>
</feature>
<accession>A0A371H8P6</accession>
<keyword evidence="2" id="KW-1185">Reference proteome</keyword>
<reference evidence="1" key="1">
    <citation type="submission" date="2018-05" db="EMBL/GenBank/DDBJ databases">
        <title>Draft genome of Mucuna pruriens seed.</title>
        <authorList>
            <person name="Nnadi N.E."/>
            <person name="Vos R."/>
            <person name="Hasami M.H."/>
            <person name="Devisetty U.K."/>
            <person name="Aguiy J.C."/>
        </authorList>
    </citation>
    <scope>NUCLEOTIDE SEQUENCE [LARGE SCALE GENOMIC DNA]</scope>
    <source>
        <strain evidence="1">JCA_2017</strain>
    </source>
</reference>
<dbReference type="OrthoDB" id="909585at2759"/>
<protein>
    <submittedName>
        <fullName evidence="1">Uncharacterized protein</fullName>
    </submittedName>
</protein>
<gene>
    <name evidence="1" type="ORF">CR513_17919</name>
</gene>